<sequence length="112" mass="13293">MAWTHHSFHIRPVDGRERKPLAPLNVATRFDILRTLDISNDELATEWATTDWVRDARTESATDFTVDACHDIVMQLRRRWGMRRYVLHAANRTPVTWTMRLRGLFRCSHDLY</sequence>
<dbReference type="InParanoid" id="T0RMK5"/>
<dbReference type="GeneID" id="19951852"/>
<dbReference type="RefSeq" id="XP_008615375.1">
    <property type="nucleotide sequence ID" value="XM_008617153.1"/>
</dbReference>
<evidence type="ECO:0000313" key="1">
    <source>
        <dbReference type="EMBL" id="EQC31202.1"/>
    </source>
</evidence>
<organism evidence="1 2">
    <name type="scientific">Saprolegnia diclina (strain VS20)</name>
    <dbReference type="NCBI Taxonomy" id="1156394"/>
    <lineage>
        <taxon>Eukaryota</taxon>
        <taxon>Sar</taxon>
        <taxon>Stramenopiles</taxon>
        <taxon>Oomycota</taxon>
        <taxon>Saprolegniomycetes</taxon>
        <taxon>Saprolegniales</taxon>
        <taxon>Saprolegniaceae</taxon>
        <taxon>Saprolegnia</taxon>
    </lineage>
</organism>
<dbReference type="AlphaFoldDB" id="T0RMK5"/>
<dbReference type="Proteomes" id="UP000030762">
    <property type="component" value="Unassembled WGS sequence"/>
</dbReference>
<accession>T0RMK5</accession>
<keyword evidence="2" id="KW-1185">Reference proteome</keyword>
<gene>
    <name evidence="1" type="ORF">SDRG_11125</name>
</gene>
<proteinExistence type="predicted"/>
<name>T0RMK5_SAPDV</name>
<evidence type="ECO:0000313" key="2">
    <source>
        <dbReference type="Proteomes" id="UP000030762"/>
    </source>
</evidence>
<protein>
    <submittedName>
        <fullName evidence="1">Uncharacterized protein</fullName>
    </submittedName>
</protein>
<dbReference type="EMBL" id="JH767170">
    <property type="protein sequence ID" value="EQC31202.1"/>
    <property type="molecule type" value="Genomic_DNA"/>
</dbReference>
<reference evidence="1 2" key="1">
    <citation type="submission" date="2012-04" db="EMBL/GenBank/DDBJ databases">
        <title>The Genome Sequence of Saprolegnia declina VS20.</title>
        <authorList>
            <consortium name="The Broad Institute Genome Sequencing Platform"/>
            <person name="Russ C."/>
            <person name="Nusbaum C."/>
            <person name="Tyler B."/>
            <person name="van West P."/>
            <person name="Dieguez-Uribeondo J."/>
            <person name="de Bruijn I."/>
            <person name="Tripathy S."/>
            <person name="Jiang R."/>
            <person name="Young S.K."/>
            <person name="Zeng Q."/>
            <person name="Gargeya S."/>
            <person name="Fitzgerald M."/>
            <person name="Haas B."/>
            <person name="Abouelleil A."/>
            <person name="Alvarado L."/>
            <person name="Arachchi H.M."/>
            <person name="Berlin A."/>
            <person name="Chapman S.B."/>
            <person name="Goldberg J."/>
            <person name="Griggs A."/>
            <person name="Gujja S."/>
            <person name="Hansen M."/>
            <person name="Howarth C."/>
            <person name="Imamovic A."/>
            <person name="Larimer J."/>
            <person name="McCowen C."/>
            <person name="Montmayeur A."/>
            <person name="Murphy C."/>
            <person name="Neiman D."/>
            <person name="Pearson M."/>
            <person name="Priest M."/>
            <person name="Roberts A."/>
            <person name="Saif S."/>
            <person name="Shea T."/>
            <person name="Sisk P."/>
            <person name="Sykes S."/>
            <person name="Wortman J."/>
            <person name="Nusbaum C."/>
            <person name="Birren B."/>
        </authorList>
    </citation>
    <scope>NUCLEOTIDE SEQUENCE [LARGE SCALE GENOMIC DNA]</scope>
    <source>
        <strain evidence="1 2">VS20</strain>
    </source>
</reference>
<dbReference type="VEuPathDB" id="FungiDB:SDRG_11125"/>